<dbReference type="AlphaFoldDB" id="A0A1A9API1"/>
<dbReference type="EMBL" id="FLRD01001914">
    <property type="protein sequence ID" value="SBT58587.1"/>
    <property type="molecule type" value="Genomic_DNA"/>
</dbReference>
<proteinExistence type="predicted"/>
<evidence type="ECO:0000313" key="1">
    <source>
        <dbReference type="EMBL" id="SBT58587.1"/>
    </source>
</evidence>
<evidence type="ECO:0000313" key="2">
    <source>
        <dbReference type="Proteomes" id="UP000078555"/>
    </source>
</evidence>
<evidence type="ECO:0008006" key="3">
    <source>
        <dbReference type="Google" id="ProtNLM"/>
    </source>
</evidence>
<sequence>MLMCPYYEYNTNYNEPQNKKINEQYCNKPGSKNIKTCEHISPFLTTYRSYIQDWAQIRDKITSPTFTEKEYLGECAAKKESEAIISGNDNNPVVGEVTGTLAGTCISLLALYKYPPFYIGSPKLDPCYVFDYNVGIEKTTM</sequence>
<accession>A0A1A9API1</accession>
<reference evidence="2" key="1">
    <citation type="submission" date="2016-05" db="EMBL/GenBank/DDBJ databases">
        <authorList>
            <person name="Naeem Raeece"/>
        </authorList>
    </citation>
    <scope>NUCLEOTIDE SEQUENCE [LARGE SCALE GENOMIC DNA]</scope>
</reference>
<keyword evidence="2" id="KW-1185">Reference proteome</keyword>
<protein>
    <recommendedName>
        <fullName evidence="3">PIR Superfamily Protein</fullName>
    </recommendedName>
</protein>
<organism evidence="1 2">
    <name type="scientific">Plasmodium ovale wallikeri</name>
    <dbReference type="NCBI Taxonomy" id="864142"/>
    <lineage>
        <taxon>Eukaryota</taxon>
        <taxon>Sar</taxon>
        <taxon>Alveolata</taxon>
        <taxon>Apicomplexa</taxon>
        <taxon>Aconoidasida</taxon>
        <taxon>Haemosporida</taxon>
        <taxon>Plasmodiidae</taxon>
        <taxon>Plasmodium</taxon>
        <taxon>Plasmodium (Plasmodium)</taxon>
    </lineage>
</organism>
<name>A0A1A9API1_PLAOA</name>
<gene>
    <name evidence="1" type="ORF">POVWA1_088850</name>
</gene>
<dbReference type="Proteomes" id="UP000078555">
    <property type="component" value="Unassembled WGS sequence"/>
</dbReference>